<proteinExistence type="predicted"/>
<accession>A0AAV1XIE0</accession>
<dbReference type="PANTHER" id="PTHR45752:SF195">
    <property type="entry name" value="LEUCINE-RICH REPEAT (LRR) FAMILY PROTEIN-RELATED"/>
    <property type="match status" value="1"/>
</dbReference>
<protein>
    <submittedName>
        <fullName evidence="1">Uncharacterized protein</fullName>
    </submittedName>
</protein>
<reference evidence="1 2" key="1">
    <citation type="submission" date="2024-03" db="EMBL/GenBank/DDBJ databases">
        <authorList>
            <person name="Martinez-Hernandez J."/>
        </authorList>
    </citation>
    <scope>NUCLEOTIDE SEQUENCE [LARGE SCALE GENOMIC DNA]</scope>
</reference>
<dbReference type="InterPro" id="IPR050715">
    <property type="entry name" value="LRR-SigEffector_domain"/>
</dbReference>
<keyword evidence="2" id="KW-1185">Reference proteome</keyword>
<dbReference type="Gene3D" id="3.80.10.10">
    <property type="entry name" value="Ribonuclease Inhibitor"/>
    <property type="match status" value="1"/>
</dbReference>
<comment type="caution">
    <text evidence="1">The sequence shown here is derived from an EMBL/GenBank/DDBJ whole genome shotgun (WGS) entry which is preliminary data.</text>
</comment>
<dbReference type="AlphaFoldDB" id="A0AAV1XIE0"/>
<name>A0AAV1XIE0_LUPLU</name>
<sequence length="467" mass="54080">MVIDMGELWRIASQGIPYSSALRSTVWKFMHFVKDPQYVEFVLSAPQILVRMTGFFHRKLLKHLQDFCKKLKNLKREDLLRSLKNISVNGCTSLKEYKVSSNLIESLDLSNTGIQILHSSIKNLTRLHSLNLESLSLRNLPNELSYLRSLSDLKISNCALVLEKQKLHDIFQGLEHLKVLYLVDCPKMCELPNNISGLGELYELRLDGSNVESLPKSIKNIENLEILSLNNCWKLRCLPTLPLHIRLLSAVSCRSLTSLHNLKTFARRMRGKEKFTSFQDCKRLDWTSLNYIMEGTQLMMNRALFLNKYDENFGWKAHNYNYNLVNVCLPGKRVPRQFKYRTTKSTLTIPLQVVKELMGIILCAVLSPSEELMTQGARIWCQCYLEDGITKLNNPSSWYHKATTELDSDHVYIWCDSFHFDSISEGFGQQISFKFYVTNDMEKPELNILTSYMMRRNAMAKIIKHGI</sequence>
<dbReference type="PANTHER" id="PTHR45752">
    <property type="entry name" value="LEUCINE-RICH REPEAT-CONTAINING"/>
    <property type="match status" value="1"/>
</dbReference>
<dbReference type="EMBL" id="CAXHTB010000015">
    <property type="protein sequence ID" value="CAL0321499.1"/>
    <property type="molecule type" value="Genomic_DNA"/>
</dbReference>
<dbReference type="InterPro" id="IPR032675">
    <property type="entry name" value="LRR_dom_sf"/>
</dbReference>
<gene>
    <name evidence="1" type="ORF">LLUT_LOCUS22559</name>
</gene>
<dbReference type="SUPFAM" id="SSF52058">
    <property type="entry name" value="L domain-like"/>
    <property type="match status" value="1"/>
</dbReference>
<dbReference type="Proteomes" id="UP001497480">
    <property type="component" value="Unassembled WGS sequence"/>
</dbReference>
<organism evidence="1 2">
    <name type="scientific">Lupinus luteus</name>
    <name type="common">European yellow lupine</name>
    <dbReference type="NCBI Taxonomy" id="3873"/>
    <lineage>
        <taxon>Eukaryota</taxon>
        <taxon>Viridiplantae</taxon>
        <taxon>Streptophyta</taxon>
        <taxon>Embryophyta</taxon>
        <taxon>Tracheophyta</taxon>
        <taxon>Spermatophyta</taxon>
        <taxon>Magnoliopsida</taxon>
        <taxon>eudicotyledons</taxon>
        <taxon>Gunneridae</taxon>
        <taxon>Pentapetalae</taxon>
        <taxon>rosids</taxon>
        <taxon>fabids</taxon>
        <taxon>Fabales</taxon>
        <taxon>Fabaceae</taxon>
        <taxon>Papilionoideae</taxon>
        <taxon>50 kb inversion clade</taxon>
        <taxon>genistoids sensu lato</taxon>
        <taxon>core genistoids</taxon>
        <taxon>Genisteae</taxon>
        <taxon>Lupinus</taxon>
    </lineage>
</organism>
<evidence type="ECO:0000313" key="1">
    <source>
        <dbReference type="EMBL" id="CAL0321499.1"/>
    </source>
</evidence>
<evidence type="ECO:0000313" key="2">
    <source>
        <dbReference type="Proteomes" id="UP001497480"/>
    </source>
</evidence>